<name>A0A5D3E527_CUCMM</name>
<evidence type="ECO:0000256" key="1">
    <source>
        <dbReference type="SAM" id="MobiDB-lite"/>
    </source>
</evidence>
<dbReference type="Proteomes" id="UP000321947">
    <property type="component" value="Unassembled WGS sequence"/>
</dbReference>
<proteinExistence type="predicted"/>
<evidence type="ECO:0000313" key="2">
    <source>
        <dbReference type="EMBL" id="KAA0035471.1"/>
    </source>
</evidence>
<sequence length="269" mass="30370">MSKLINQFFKYVGTNKNHSPRDSSTSSSYSHNVSNSSNNFRRKDYEKNDKESAFIRSERGSRSIRRHKCDGFDHFQAESLIFLKRKKKSLTVTLCNDEMTSDTDIEEFRHALISISTEKEFLNEGGTNKRQESGLTCDNQRSSSIAFSDRNVAFFTTFKECSAGDVMFGDGVRGKILTKGSINQLAKTNVVSNKENKVILSGTRLFDNCYHWDSEISVYAVLGIPVLKSNVNDICNECPIGKHVKASHQCTRKCSTSRVLELLEGMKTL</sequence>
<accession>A0A5D3E527</accession>
<dbReference type="EMBL" id="SSTD01000141">
    <property type="protein sequence ID" value="TYK31054.1"/>
    <property type="molecule type" value="Genomic_DNA"/>
</dbReference>
<comment type="caution">
    <text evidence="3">The sequence shown here is derived from an EMBL/GenBank/DDBJ whole genome shotgun (WGS) entry which is preliminary data.</text>
</comment>
<reference evidence="4 5" key="1">
    <citation type="submission" date="2019-08" db="EMBL/GenBank/DDBJ databases">
        <title>Draft genome sequences of two oriental melons (Cucumis melo L. var makuwa).</title>
        <authorList>
            <person name="Kwon S.-Y."/>
        </authorList>
    </citation>
    <scope>NUCLEOTIDE SEQUENCE [LARGE SCALE GENOMIC DNA]</scope>
    <source>
        <strain evidence="5">cv. Chang Bougi</strain>
        <strain evidence="4">cv. SW 3</strain>
        <tissue evidence="3">Leaf</tissue>
    </source>
</reference>
<feature type="region of interest" description="Disordered" evidence="1">
    <location>
        <begin position="15"/>
        <end position="45"/>
    </location>
</feature>
<evidence type="ECO:0000313" key="4">
    <source>
        <dbReference type="Proteomes" id="UP000321393"/>
    </source>
</evidence>
<organism evidence="3 5">
    <name type="scientific">Cucumis melo var. makuwa</name>
    <name type="common">Oriental melon</name>
    <dbReference type="NCBI Taxonomy" id="1194695"/>
    <lineage>
        <taxon>Eukaryota</taxon>
        <taxon>Viridiplantae</taxon>
        <taxon>Streptophyta</taxon>
        <taxon>Embryophyta</taxon>
        <taxon>Tracheophyta</taxon>
        <taxon>Spermatophyta</taxon>
        <taxon>Magnoliopsida</taxon>
        <taxon>eudicotyledons</taxon>
        <taxon>Gunneridae</taxon>
        <taxon>Pentapetalae</taxon>
        <taxon>rosids</taxon>
        <taxon>fabids</taxon>
        <taxon>Cucurbitales</taxon>
        <taxon>Cucurbitaceae</taxon>
        <taxon>Benincaseae</taxon>
        <taxon>Cucumis</taxon>
    </lineage>
</organism>
<dbReference type="EMBL" id="SSTE01019907">
    <property type="protein sequence ID" value="KAA0035471.1"/>
    <property type="molecule type" value="Genomic_DNA"/>
</dbReference>
<gene>
    <name evidence="3" type="ORF">E5676_scaffold455G003120</name>
    <name evidence="2" type="ORF">E6C27_scaffold285G001180</name>
</gene>
<dbReference type="AlphaFoldDB" id="A0A5D3E527"/>
<protein>
    <submittedName>
        <fullName evidence="3">Gag-pol polyprotein</fullName>
    </submittedName>
</protein>
<feature type="compositionally biased region" description="Low complexity" evidence="1">
    <location>
        <begin position="22"/>
        <end position="39"/>
    </location>
</feature>
<evidence type="ECO:0000313" key="5">
    <source>
        <dbReference type="Proteomes" id="UP000321947"/>
    </source>
</evidence>
<dbReference type="Proteomes" id="UP000321393">
    <property type="component" value="Unassembled WGS sequence"/>
</dbReference>
<evidence type="ECO:0000313" key="3">
    <source>
        <dbReference type="EMBL" id="TYK31054.1"/>
    </source>
</evidence>